<evidence type="ECO:0000313" key="3">
    <source>
        <dbReference type="EMBL" id="PXV68346.1"/>
    </source>
</evidence>
<dbReference type="PRINTS" id="PR00080">
    <property type="entry name" value="SDRFAMILY"/>
</dbReference>
<dbReference type="Pfam" id="PF00106">
    <property type="entry name" value="adh_short"/>
    <property type="match status" value="1"/>
</dbReference>
<dbReference type="PRINTS" id="PR00081">
    <property type="entry name" value="GDHRDH"/>
</dbReference>
<dbReference type="Proteomes" id="UP000248330">
    <property type="component" value="Unassembled WGS sequence"/>
</dbReference>
<dbReference type="GO" id="GO:0016491">
    <property type="term" value="F:oxidoreductase activity"/>
    <property type="evidence" value="ECO:0007669"/>
    <property type="project" value="UniProtKB-KW"/>
</dbReference>
<gene>
    <name evidence="3" type="ORF">C8D93_10441</name>
</gene>
<dbReference type="PROSITE" id="PS00061">
    <property type="entry name" value="ADH_SHORT"/>
    <property type="match status" value="1"/>
</dbReference>
<name>A0A318E9V6_9GAMM</name>
<accession>A0A318E9V6</accession>
<comment type="caution">
    <text evidence="3">The sequence shown here is derived from an EMBL/GenBank/DDBJ whole genome shotgun (WGS) entry which is preliminary data.</text>
</comment>
<dbReference type="InterPro" id="IPR036291">
    <property type="entry name" value="NAD(P)-bd_dom_sf"/>
</dbReference>
<evidence type="ECO:0000256" key="1">
    <source>
        <dbReference type="ARBA" id="ARBA00023002"/>
    </source>
</evidence>
<dbReference type="RefSeq" id="WP_110264854.1">
    <property type="nucleotide sequence ID" value="NZ_CAKZQT010000022.1"/>
</dbReference>
<keyword evidence="4" id="KW-1185">Reference proteome</keyword>
<dbReference type="SUPFAM" id="SSF51735">
    <property type="entry name" value="NAD(P)-binding Rossmann-fold domains"/>
    <property type="match status" value="1"/>
</dbReference>
<dbReference type="PANTHER" id="PTHR43658">
    <property type="entry name" value="SHORT-CHAIN DEHYDROGENASE/REDUCTASE"/>
    <property type="match status" value="1"/>
</dbReference>
<dbReference type="AlphaFoldDB" id="A0A318E9V6"/>
<organism evidence="3 4">
    <name type="scientific">Sinimarinibacterium flocculans</name>
    <dbReference type="NCBI Taxonomy" id="985250"/>
    <lineage>
        <taxon>Bacteria</taxon>
        <taxon>Pseudomonadati</taxon>
        <taxon>Pseudomonadota</taxon>
        <taxon>Gammaproteobacteria</taxon>
        <taxon>Nevskiales</taxon>
        <taxon>Nevskiaceae</taxon>
        <taxon>Sinimarinibacterium</taxon>
    </lineage>
</organism>
<proteinExistence type="inferred from homology"/>
<sequence>MRIDSSISAVVTGGASGLGLATVQALRAAGVKVAIFDLNPETGEKVAAETGSVFCPCDVLSDESVDAAFAQARKANGQERVLVSCAGGGNAIPTARRDKNTGEINIFPSDKFEWVLKLNTVGTFRCITRAAAGMMTLDPVDGERGVLINTASAAATDGQMGQAAYSAAKAAIVGMTLTIARDLSREGIRVNTIQPGIFDTPAMARAPQQMKDALGAMVPFPPRLGRADEYASLALEMIRNTYFNGETVRLDGAIRMQPR</sequence>
<reference evidence="3 4" key="1">
    <citation type="submission" date="2018-04" db="EMBL/GenBank/DDBJ databases">
        <title>Genomic Encyclopedia of Type Strains, Phase IV (KMG-IV): sequencing the most valuable type-strain genomes for metagenomic binning, comparative biology and taxonomic classification.</title>
        <authorList>
            <person name="Goeker M."/>
        </authorList>
    </citation>
    <scope>NUCLEOTIDE SEQUENCE [LARGE SCALE GENOMIC DNA]</scope>
    <source>
        <strain evidence="3 4">DSM 104150</strain>
    </source>
</reference>
<dbReference type="PANTHER" id="PTHR43658:SF8">
    <property type="entry name" value="17-BETA-HYDROXYSTEROID DEHYDROGENASE 14-RELATED"/>
    <property type="match status" value="1"/>
</dbReference>
<dbReference type="InterPro" id="IPR002347">
    <property type="entry name" value="SDR_fam"/>
</dbReference>
<keyword evidence="1" id="KW-0560">Oxidoreductase</keyword>
<comment type="similarity">
    <text evidence="2">Belongs to the short-chain dehydrogenases/reductases (SDR) family.</text>
</comment>
<evidence type="ECO:0000313" key="4">
    <source>
        <dbReference type="Proteomes" id="UP000248330"/>
    </source>
</evidence>
<dbReference type="InterPro" id="IPR020904">
    <property type="entry name" value="Sc_DH/Rdtase_CS"/>
</dbReference>
<dbReference type="EMBL" id="QICN01000004">
    <property type="protein sequence ID" value="PXV68346.1"/>
    <property type="molecule type" value="Genomic_DNA"/>
</dbReference>
<dbReference type="OrthoDB" id="9794138at2"/>
<evidence type="ECO:0000256" key="2">
    <source>
        <dbReference type="RuleBase" id="RU000363"/>
    </source>
</evidence>
<protein>
    <submittedName>
        <fullName evidence="3">NAD(P)-dependent dehydrogenase (Short-subunit alcohol dehydrogenase family)</fullName>
    </submittedName>
</protein>
<dbReference type="Gene3D" id="3.40.50.720">
    <property type="entry name" value="NAD(P)-binding Rossmann-like Domain"/>
    <property type="match status" value="1"/>
</dbReference>